<dbReference type="InterPro" id="IPR036890">
    <property type="entry name" value="HATPase_C_sf"/>
</dbReference>
<dbReference type="SUPFAM" id="SSF55874">
    <property type="entry name" value="ATPase domain of HSP90 chaperone/DNA topoisomerase II/histidine kinase"/>
    <property type="match status" value="1"/>
</dbReference>
<dbReference type="EMBL" id="BARV01008768">
    <property type="protein sequence ID" value="GAI07965.1"/>
    <property type="molecule type" value="Genomic_DNA"/>
</dbReference>
<dbReference type="Pfam" id="PF02518">
    <property type="entry name" value="HATPase_c"/>
    <property type="match status" value="1"/>
</dbReference>
<organism evidence="2">
    <name type="scientific">marine sediment metagenome</name>
    <dbReference type="NCBI Taxonomy" id="412755"/>
    <lineage>
        <taxon>unclassified sequences</taxon>
        <taxon>metagenomes</taxon>
        <taxon>ecological metagenomes</taxon>
    </lineage>
</organism>
<dbReference type="Gene3D" id="3.30.565.10">
    <property type="entry name" value="Histidine kinase-like ATPase, C-terminal domain"/>
    <property type="match status" value="1"/>
</dbReference>
<evidence type="ECO:0000259" key="1">
    <source>
        <dbReference type="Pfam" id="PF02518"/>
    </source>
</evidence>
<proteinExistence type="predicted"/>
<evidence type="ECO:0000313" key="2">
    <source>
        <dbReference type="EMBL" id="GAI07965.1"/>
    </source>
</evidence>
<name>X1M007_9ZZZZ</name>
<dbReference type="AlphaFoldDB" id="X1M007"/>
<gene>
    <name evidence="2" type="ORF">S06H3_17526</name>
</gene>
<comment type="caution">
    <text evidence="2">The sequence shown here is derived from an EMBL/GenBank/DDBJ whole genome shotgun (WGS) entry which is preliminary data.</text>
</comment>
<sequence>MSNENELSQHFEIKGGDFSNAGRTSTSIKEILQEIGINPSIIIRASIASYEAEMNVVMYAQKGVLTLNITPEKLRLKLEDEGPGIDDIEMAMQEGFSTATDEMREMGFGAGMGLPNIKKNADRFEISSTPGKGTSLNITFFMALAKSLSSGLRGRGSNFPSMKKYFWLYSFLTSLMSGQAFICSNSKVSINLRIL</sequence>
<feature type="domain" description="Histidine kinase/HSP90-like ATPase" evidence="1">
    <location>
        <begin position="55"/>
        <end position="140"/>
    </location>
</feature>
<feature type="non-terminal residue" evidence="2">
    <location>
        <position position="195"/>
    </location>
</feature>
<reference evidence="2" key="1">
    <citation type="journal article" date="2014" name="Front. Microbiol.">
        <title>High frequency of phylogenetically diverse reductive dehalogenase-homologous genes in deep subseafloor sedimentary metagenomes.</title>
        <authorList>
            <person name="Kawai M."/>
            <person name="Futagami T."/>
            <person name="Toyoda A."/>
            <person name="Takaki Y."/>
            <person name="Nishi S."/>
            <person name="Hori S."/>
            <person name="Arai W."/>
            <person name="Tsubouchi T."/>
            <person name="Morono Y."/>
            <person name="Uchiyama I."/>
            <person name="Ito T."/>
            <person name="Fujiyama A."/>
            <person name="Inagaki F."/>
            <person name="Takami H."/>
        </authorList>
    </citation>
    <scope>NUCLEOTIDE SEQUENCE</scope>
    <source>
        <strain evidence="2">Expedition CK06-06</strain>
    </source>
</reference>
<dbReference type="InterPro" id="IPR003594">
    <property type="entry name" value="HATPase_dom"/>
</dbReference>
<accession>X1M007</accession>
<protein>
    <recommendedName>
        <fullName evidence="1">Histidine kinase/HSP90-like ATPase domain-containing protein</fullName>
    </recommendedName>
</protein>